<evidence type="ECO:0000313" key="1">
    <source>
        <dbReference type="EMBL" id="TSB48209.1"/>
    </source>
</evidence>
<dbReference type="AlphaFoldDB" id="A0A554A3E2"/>
<comment type="caution">
    <text evidence="1">The sequence shown here is derived from an EMBL/GenBank/DDBJ whole genome shotgun (WGS) entry which is preliminary data.</text>
</comment>
<dbReference type="Pfam" id="PF11132">
    <property type="entry name" value="SplA"/>
    <property type="match status" value="1"/>
</dbReference>
<dbReference type="InterPro" id="IPR022608">
    <property type="entry name" value="Tscrpt_reg_SplA"/>
</dbReference>
<dbReference type="Proteomes" id="UP000318521">
    <property type="component" value="Unassembled WGS sequence"/>
</dbReference>
<dbReference type="OrthoDB" id="2970581at2"/>
<evidence type="ECO:0000313" key="2">
    <source>
        <dbReference type="Proteomes" id="UP000318521"/>
    </source>
</evidence>
<accession>A0A554A3E2</accession>
<proteinExistence type="predicted"/>
<dbReference type="RefSeq" id="WP_143846554.1">
    <property type="nucleotide sequence ID" value="NZ_VLXZ01000001.1"/>
</dbReference>
<gene>
    <name evidence="1" type="ORF">FN960_01260</name>
</gene>
<organism evidence="1 2">
    <name type="scientific">Alkalicoccobacillus porphyridii</name>
    <dbReference type="NCBI Taxonomy" id="2597270"/>
    <lineage>
        <taxon>Bacteria</taxon>
        <taxon>Bacillati</taxon>
        <taxon>Bacillota</taxon>
        <taxon>Bacilli</taxon>
        <taxon>Bacillales</taxon>
        <taxon>Bacillaceae</taxon>
        <taxon>Alkalicoccobacillus</taxon>
    </lineage>
</organism>
<name>A0A554A3E2_9BACI</name>
<sequence length="76" mass="8902">MLDVNSLYEGQSVYIIYRNPHTPTVATIQEATIARDPMEPSILSLLLYDYYHPIEEDDAIFESYEAAEQMYDQFMM</sequence>
<keyword evidence="2" id="KW-1185">Reference proteome</keyword>
<protein>
    <submittedName>
        <fullName evidence="1">Transcriptional regulator</fullName>
    </submittedName>
</protein>
<dbReference type="EMBL" id="VLXZ01000001">
    <property type="protein sequence ID" value="TSB48209.1"/>
    <property type="molecule type" value="Genomic_DNA"/>
</dbReference>
<reference evidence="1 2" key="1">
    <citation type="submission" date="2019-07" db="EMBL/GenBank/DDBJ databases">
        <authorList>
            <person name="Park Y.J."/>
            <person name="Jeong S.E."/>
            <person name="Jung H.S."/>
        </authorList>
    </citation>
    <scope>NUCLEOTIDE SEQUENCE [LARGE SCALE GENOMIC DNA]</scope>
    <source>
        <strain evidence="2">P16(2019)</strain>
    </source>
</reference>